<dbReference type="AlphaFoldDB" id="A0AA36FF41"/>
<dbReference type="EMBL" id="OX597831">
    <property type="protein sequence ID" value="CAI9736115.1"/>
    <property type="molecule type" value="Genomic_DNA"/>
</dbReference>
<proteinExistence type="predicted"/>
<gene>
    <name evidence="1" type="ORF">OCTVUL_1B004971</name>
</gene>
<accession>A0AA36FF41</accession>
<evidence type="ECO:0000313" key="2">
    <source>
        <dbReference type="Proteomes" id="UP001162480"/>
    </source>
</evidence>
<name>A0AA36FF41_OCTVU</name>
<dbReference type="Proteomes" id="UP001162480">
    <property type="component" value="Chromosome 18"/>
</dbReference>
<protein>
    <submittedName>
        <fullName evidence="1">Uncharacterized protein</fullName>
    </submittedName>
</protein>
<reference evidence="1" key="1">
    <citation type="submission" date="2023-08" db="EMBL/GenBank/DDBJ databases">
        <authorList>
            <person name="Alioto T."/>
            <person name="Alioto T."/>
            <person name="Gomez Garrido J."/>
        </authorList>
    </citation>
    <scope>NUCLEOTIDE SEQUENCE</scope>
</reference>
<organism evidence="1 2">
    <name type="scientific">Octopus vulgaris</name>
    <name type="common">Common octopus</name>
    <dbReference type="NCBI Taxonomy" id="6645"/>
    <lineage>
        <taxon>Eukaryota</taxon>
        <taxon>Metazoa</taxon>
        <taxon>Spiralia</taxon>
        <taxon>Lophotrochozoa</taxon>
        <taxon>Mollusca</taxon>
        <taxon>Cephalopoda</taxon>
        <taxon>Coleoidea</taxon>
        <taxon>Octopodiformes</taxon>
        <taxon>Octopoda</taxon>
        <taxon>Incirrata</taxon>
        <taxon>Octopodidae</taxon>
        <taxon>Octopus</taxon>
    </lineage>
</organism>
<evidence type="ECO:0000313" key="1">
    <source>
        <dbReference type="EMBL" id="CAI9736115.1"/>
    </source>
</evidence>
<sequence length="120" mass="13673">MGCNEQLHTYAQSSSSAAVESDAVRIVIDKYRSEYRIAVKRNGKYPGFILASSIVSDYKENGFIRSPLQCKIFFLINIEMRFSMIVSGKLNQVFRIFLSPKEYLISSNCICILFQSSTHI</sequence>
<keyword evidence="2" id="KW-1185">Reference proteome</keyword>